<evidence type="ECO:0000256" key="3">
    <source>
        <dbReference type="ARBA" id="ARBA00023163"/>
    </source>
</evidence>
<dbReference type="GO" id="GO:0003700">
    <property type="term" value="F:DNA-binding transcription factor activity"/>
    <property type="evidence" value="ECO:0007669"/>
    <property type="project" value="InterPro"/>
</dbReference>
<dbReference type="SUPFAM" id="SSF46689">
    <property type="entry name" value="Homeodomain-like"/>
    <property type="match status" value="2"/>
</dbReference>
<evidence type="ECO:0000313" key="5">
    <source>
        <dbReference type="EMBL" id="KIO75289.1"/>
    </source>
</evidence>
<dbReference type="SUPFAM" id="SSF51215">
    <property type="entry name" value="Regulatory protein AraC"/>
    <property type="match status" value="1"/>
</dbReference>
<evidence type="ECO:0000256" key="2">
    <source>
        <dbReference type="ARBA" id="ARBA00023125"/>
    </source>
</evidence>
<dbReference type="PROSITE" id="PS01124">
    <property type="entry name" value="HTH_ARAC_FAMILY_2"/>
    <property type="match status" value="1"/>
</dbReference>
<dbReference type="OrthoDB" id="9787988at2"/>
<evidence type="ECO:0000259" key="4">
    <source>
        <dbReference type="PROSITE" id="PS01124"/>
    </source>
</evidence>
<organism evidence="5 6">
    <name type="scientific">Pedobacter lusitanus</name>
    <dbReference type="NCBI Taxonomy" id="1503925"/>
    <lineage>
        <taxon>Bacteria</taxon>
        <taxon>Pseudomonadati</taxon>
        <taxon>Bacteroidota</taxon>
        <taxon>Sphingobacteriia</taxon>
        <taxon>Sphingobacteriales</taxon>
        <taxon>Sphingobacteriaceae</taxon>
        <taxon>Pedobacter</taxon>
    </lineage>
</organism>
<feature type="domain" description="HTH araC/xylS-type" evidence="4">
    <location>
        <begin position="187"/>
        <end position="285"/>
    </location>
</feature>
<dbReference type="PANTHER" id="PTHR43280:SF27">
    <property type="entry name" value="TRANSCRIPTIONAL REGULATOR MTLR"/>
    <property type="match status" value="1"/>
</dbReference>
<evidence type="ECO:0000256" key="1">
    <source>
        <dbReference type="ARBA" id="ARBA00023015"/>
    </source>
</evidence>
<dbReference type="STRING" id="1503925.TH53_21580"/>
<name>A0A0D0FS60_9SPHI</name>
<dbReference type="InterPro" id="IPR037923">
    <property type="entry name" value="HTH-like"/>
</dbReference>
<accession>A0A0D0FS60</accession>
<protein>
    <recommendedName>
        <fullName evidence="4">HTH araC/xylS-type domain-containing protein</fullName>
    </recommendedName>
</protein>
<dbReference type="InterPro" id="IPR018060">
    <property type="entry name" value="HTH_AraC"/>
</dbReference>
<dbReference type="AlphaFoldDB" id="A0A0D0FS60"/>
<keyword evidence="3" id="KW-0804">Transcription</keyword>
<dbReference type="Gene3D" id="1.10.10.60">
    <property type="entry name" value="Homeodomain-like"/>
    <property type="match status" value="2"/>
</dbReference>
<keyword evidence="6" id="KW-1185">Reference proteome</keyword>
<gene>
    <name evidence="5" type="ORF">TH53_21580</name>
</gene>
<dbReference type="SMART" id="SM00342">
    <property type="entry name" value="HTH_ARAC"/>
    <property type="match status" value="1"/>
</dbReference>
<dbReference type="PROSITE" id="PS00041">
    <property type="entry name" value="HTH_ARAC_FAMILY_1"/>
    <property type="match status" value="1"/>
</dbReference>
<dbReference type="GO" id="GO:0043565">
    <property type="term" value="F:sequence-specific DNA binding"/>
    <property type="evidence" value="ECO:0007669"/>
    <property type="project" value="InterPro"/>
</dbReference>
<evidence type="ECO:0000313" key="6">
    <source>
        <dbReference type="Proteomes" id="UP000032049"/>
    </source>
</evidence>
<dbReference type="PANTHER" id="PTHR43280">
    <property type="entry name" value="ARAC-FAMILY TRANSCRIPTIONAL REGULATOR"/>
    <property type="match status" value="1"/>
</dbReference>
<dbReference type="EMBL" id="JXRA01000108">
    <property type="protein sequence ID" value="KIO75289.1"/>
    <property type="molecule type" value="Genomic_DNA"/>
</dbReference>
<dbReference type="RefSeq" id="WP_041885462.1">
    <property type="nucleotide sequence ID" value="NZ_CP157278.1"/>
</dbReference>
<proteinExistence type="predicted"/>
<dbReference type="Proteomes" id="UP000032049">
    <property type="component" value="Unassembled WGS sequence"/>
</dbReference>
<dbReference type="InterPro" id="IPR018062">
    <property type="entry name" value="HTH_AraC-typ_CS"/>
</dbReference>
<sequence>MKAELIVDAPIVESRDIWVKKINKPYFDHPFHFHQVCELVWVDKGFGKFIIGDHIGNFSHGELILHGAGLPHLWQCDKAMYTNPDLFTKATTIYFSSAFIINLTDNPELVTITHELLRKAKRGLRILGNTRDLVINEIKKIEGSKGFQQLSHFLLILDLLSYSNEYEYLSGIRYENPATEFDLNRFTQVYQFAINNFHRDIMLTEIADLCNLTPNAFCRYFKSKTQKTFSRFMNELRIGHACKLLQDENNTIDSICYSCGYNSQVNFFKFFKLIMNKTPGEYRQRITKIQRNL</sequence>
<comment type="caution">
    <text evidence="5">The sequence shown here is derived from an EMBL/GenBank/DDBJ whole genome shotgun (WGS) entry which is preliminary data.</text>
</comment>
<dbReference type="InterPro" id="IPR009057">
    <property type="entry name" value="Homeodomain-like_sf"/>
</dbReference>
<keyword evidence="2" id="KW-0238">DNA-binding</keyword>
<dbReference type="Pfam" id="PF12833">
    <property type="entry name" value="HTH_18"/>
    <property type="match status" value="1"/>
</dbReference>
<keyword evidence="1" id="KW-0805">Transcription regulation</keyword>
<reference evidence="5 6" key="1">
    <citation type="submission" date="2015-01" db="EMBL/GenBank/DDBJ databases">
        <title>Draft genome sequence of Pedobacter sp. NL19 isolated from sludge of an effluent treatment pond in an abandoned uranium mine.</title>
        <authorList>
            <person name="Santos T."/>
            <person name="Caetano T."/>
            <person name="Covas C."/>
            <person name="Cruz A."/>
            <person name="Mendo S."/>
        </authorList>
    </citation>
    <scope>NUCLEOTIDE SEQUENCE [LARGE SCALE GENOMIC DNA]</scope>
    <source>
        <strain evidence="5 6">NL19</strain>
    </source>
</reference>